<feature type="non-terminal residue" evidence="8">
    <location>
        <position position="1"/>
    </location>
</feature>
<gene>
    <name evidence="8" type="ORF">CTOB1V02_LOCUS11446</name>
</gene>
<dbReference type="InterPro" id="IPR050147">
    <property type="entry name" value="Ser/Thr_Dehydratase"/>
</dbReference>
<evidence type="ECO:0000256" key="3">
    <source>
        <dbReference type="ARBA" id="ARBA00022898"/>
    </source>
</evidence>
<dbReference type="FunFam" id="3.40.50.1100:FF:000005">
    <property type="entry name" value="Threonine dehydratase catabolic"/>
    <property type="match status" value="1"/>
</dbReference>
<dbReference type="Gene3D" id="3.40.50.1100">
    <property type="match status" value="2"/>
</dbReference>
<dbReference type="GO" id="GO:0003941">
    <property type="term" value="F:L-serine ammonia-lyase activity"/>
    <property type="evidence" value="ECO:0007669"/>
    <property type="project" value="TreeGrafter"/>
</dbReference>
<dbReference type="SUPFAM" id="SSF53686">
    <property type="entry name" value="Tryptophan synthase beta subunit-like PLP-dependent enzymes"/>
    <property type="match status" value="1"/>
</dbReference>
<comment type="cofactor">
    <cofactor evidence="1">
        <name>pyridoxal 5'-phosphate</name>
        <dbReference type="ChEBI" id="CHEBI:597326"/>
    </cofactor>
</comment>
<sequence>MMTQDILEQLYNEIPKAREEIYAVGQPTPLESVSLNGDDFDIYIKREDLGPINAYKWRGGYNAVLNHHRQTGCDTIVAASAGNHAQGVALAARKLGLKAKIFMPLAAPIMKQKAVERHGGDNVELILTGDTYNEAGEAAKAYVKETGYTYIHPFDDIYTMAGQAIIADEIVQESDAPFDYAFLQIGGGGMAGAVSAWLKKNWPDIKIIGVEGVDQACMGKSVAHGEAITLESVDTFCDGTAVTRPGNWPYPSGHVYCAVKAFVKQFSLALRADLNGTNIRVTNIEPGMAETPFSLARFKGDAKKAEAVYANTTPLTAEDVAESVVWAACLPAH</sequence>
<dbReference type="PANTHER" id="PTHR48078:SF11">
    <property type="entry name" value="THREONINE DEHYDRATASE, MITOCHONDRIAL"/>
    <property type="match status" value="1"/>
</dbReference>
<dbReference type="Pfam" id="PF00291">
    <property type="entry name" value="PALP"/>
    <property type="match status" value="1"/>
</dbReference>
<evidence type="ECO:0000256" key="4">
    <source>
        <dbReference type="ARBA" id="ARBA00023239"/>
    </source>
</evidence>
<dbReference type="InterPro" id="IPR036052">
    <property type="entry name" value="TrpB-like_PALP_sf"/>
</dbReference>
<dbReference type="InterPro" id="IPR001926">
    <property type="entry name" value="TrpB-like_PALP"/>
</dbReference>
<dbReference type="GO" id="GO:0006567">
    <property type="term" value="P:L-threonine catabolic process"/>
    <property type="evidence" value="ECO:0007669"/>
    <property type="project" value="TreeGrafter"/>
</dbReference>
<dbReference type="InterPro" id="IPR036291">
    <property type="entry name" value="NAD(P)-bd_dom_sf"/>
</dbReference>
<evidence type="ECO:0000256" key="1">
    <source>
        <dbReference type="ARBA" id="ARBA00001933"/>
    </source>
</evidence>
<dbReference type="GO" id="GO:0009097">
    <property type="term" value="P:isoleucine biosynthetic process"/>
    <property type="evidence" value="ECO:0007669"/>
    <property type="project" value="TreeGrafter"/>
</dbReference>
<proteinExistence type="inferred from homology"/>
<dbReference type="OrthoDB" id="4418812at2759"/>
<organism evidence="8">
    <name type="scientific">Cyprideis torosa</name>
    <dbReference type="NCBI Taxonomy" id="163714"/>
    <lineage>
        <taxon>Eukaryota</taxon>
        <taxon>Metazoa</taxon>
        <taxon>Ecdysozoa</taxon>
        <taxon>Arthropoda</taxon>
        <taxon>Crustacea</taxon>
        <taxon>Oligostraca</taxon>
        <taxon>Ostracoda</taxon>
        <taxon>Podocopa</taxon>
        <taxon>Podocopida</taxon>
        <taxon>Cytherocopina</taxon>
        <taxon>Cytheroidea</taxon>
        <taxon>Cytherideidae</taxon>
        <taxon>Cyprideis</taxon>
    </lineage>
</organism>
<dbReference type="SUPFAM" id="SSF51735">
    <property type="entry name" value="NAD(P)-binding Rossmann-fold domains"/>
    <property type="match status" value="1"/>
</dbReference>
<evidence type="ECO:0000259" key="7">
    <source>
        <dbReference type="Pfam" id="PF00291"/>
    </source>
</evidence>
<keyword evidence="3" id="KW-0663">Pyridoxal phosphate</keyword>
<dbReference type="EMBL" id="OB666640">
    <property type="protein sequence ID" value="CAD7233625.1"/>
    <property type="molecule type" value="Genomic_DNA"/>
</dbReference>
<evidence type="ECO:0000256" key="2">
    <source>
        <dbReference type="ARBA" id="ARBA00010869"/>
    </source>
</evidence>
<reference evidence="8" key="1">
    <citation type="submission" date="2020-11" db="EMBL/GenBank/DDBJ databases">
        <authorList>
            <person name="Tran Van P."/>
        </authorList>
    </citation>
    <scope>NUCLEOTIDE SEQUENCE</scope>
</reference>
<protein>
    <recommendedName>
        <fullName evidence="5">L-serine deaminase</fullName>
    </recommendedName>
    <alternativeName>
        <fullName evidence="6">L-threonine dehydratase</fullName>
    </alternativeName>
</protein>
<dbReference type="GO" id="GO:0004794">
    <property type="term" value="F:threonine deaminase activity"/>
    <property type="evidence" value="ECO:0007669"/>
    <property type="project" value="TreeGrafter"/>
</dbReference>
<dbReference type="AlphaFoldDB" id="A0A7R8WKU4"/>
<name>A0A7R8WKU4_9CRUS</name>
<accession>A0A7R8WKU4</accession>
<dbReference type="PANTHER" id="PTHR48078">
    <property type="entry name" value="THREONINE DEHYDRATASE, MITOCHONDRIAL-RELATED"/>
    <property type="match status" value="1"/>
</dbReference>
<keyword evidence="4" id="KW-0456">Lyase</keyword>
<dbReference type="GO" id="GO:0006565">
    <property type="term" value="P:L-serine catabolic process"/>
    <property type="evidence" value="ECO:0007669"/>
    <property type="project" value="TreeGrafter"/>
</dbReference>
<feature type="domain" description="Tryptophan synthase beta chain-like PALP" evidence="7">
    <location>
        <begin position="26"/>
        <end position="250"/>
    </location>
</feature>
<evidence type="ECO:0000256" key="6">
    <source>
        <dbReference type="ARBA" id="ARBA00042605"/>
    </source>
</evidence>
<comment type="similarity">
    <text evidence="2">Belongs to the serine/threonine dehydratase family.</text>
</comment>
<evidence type="ECO:0000256" key="5">
    <source>
        <dbReference type="ARBA" id="ARBA00041766"/>
    </source>
</evidence>
<evidence type="ECO:0000313" key="8">
    <source>
        <dbReference type="EMBL" id="CAD7233625.1"/>
    </source>
</evidence>